<dbReference type="Gene3D" id="3.40.50.300">
    <property type="entry name" value="P-loop containing nucleotide triphosphate hydrolases"/>
    <property type="match status" value="1"/>
</dbReference>
<dbReference type="PROSITE" id="PS50893">
    <property type="entry name" value="ABC_TRANSPORTER_2"/>
    <property type="match status" value="1"/>
</dbReference>
<dbReference type="Proteomes" id="UP000030661">
    <property type="component" value="Unassembled WGS sequence"/>
</dbReference>
<organism evidence="4">
    <name type="scientific">Vecturithrix granuli</name>
    <dbReference type="NCBI Taxonomy" id="1499967"/>
    <lineage>
        <taxon>Bacteria</taxon>
        <taxon>Candidatus Moduliflexota</taxon>
        <taxon>Candidatus Vecturitrichia</taxon>
        <taxon>Candidatus Vecturitrichales</taxon>
        <taxon>Candidatus Vecturitrichaceae</taxon>
        <taxon>Candidatus Vecturithrix</taxon>
    </lineage>
</organism>
<dbReference type="Pfam" id="PF00005">
    <property type="entry name" value="ABC_tran"/>
    <property type="match status" value="1"/>
</dbReference>
<dbReference type="SUPFAM" id="SSF52540">
    <property type="entry name" value="P-loop containing nucleoside triphosphate hydrolases"/>
    <property type="match status" value="1"/>
</dbReference>
<evidence type="ECO:0000256" key="1">
    <source>
        <dbReference type="ARBA" id="ARBA00022741"/>
    </source>
</evidence>
<dbReference type="PANTHER" id="PTHR43790">
    <property type="entry name" value="CARBOHYDRATE TRANSPORT ATP-BINDING PROTEIN MG119-RELATED"/>
    <property type="match status" value="1"/>
</dbReference>
<dbReference type="InterPro" id="IPR050107">
    <property type="entry name" value="ABC_carbohydrate_import_ATPase"/>
</dbReference>
<keyword evidence="5" id="KW-1185">Reference proteome</keyword>
<evidence type="ECO:0000259" key="3">
    <source>
        <dbReference type="PROSITE" id="PS50893"/>
    </source>
</evidence>
<dbReference type="STRING" id="1499967.U27_01063"/>
<evidence type="ECO:0000256" key="2">
    <source>
        <dbReference type="ARBA" id="ARBA00022840"/>
    </source>
</evidence>
<reference evidence="4" key="1">
    <citation type="journal article" date="2015" name="PeerJ">
        <title>First genomic representation of candidate bacterial phylum KSB3 points to enhanced environmental sensing as a trigger of wastewater bulking.</title>
        <authorList>
            <person name="Sekiguchi Y."/>
            <person name="Ohashi A."/>
            <person name="Parks D.H."/>
            <person name="Yamauchi T."/>
            <person name="Tyson G.W."/>
            <person name="Hugenholtz P."/>
        </authorList>
    </citation>
    <scope>NUCLEOTIDE SEQUENCE [LARGE SCALE GENOMIC DNA]</scope>
</reference>
<gene>
    <name evidence="4" type="ORF">U27_01063</name>
</gene>
<dbReference type="GO" id="GO:0016887">
    <property type="term" value="F:ATP hydrolysis activity"/>
    <property type="evidence" value="ECO:0007669"/>
    <property type="project" value="InterPro"/>
</dbReference>
<dbReference type="InterPro" id="IPR027417">
    <property type="entry name" value="P-loop_NTPase"/>
</dbReference>
<evidence type="ECO:0000313" key="4">
    <source>
        <dbReference type="EMBL" id="GAK61164.1"/>
    </source>
</evidence>
<dbReference type="PANTHER" id="PTHR43790:SF8">
    <property type="entry name" value="SUGAR ABC TRANSPORTER ATP-BINDING PROTEIN"/>
    <property type="match status" value="1"/>
</dbReference>
<dbReference type="InterPro" id="IPR003593">
    <property type="entry name" value="AAA+_ATPase"/>
</dbReference>
<dbReference type="SMART" id="SM00382">
    <property type="entry name" value="AAA"/>
    <property type="match status" value="1"/>
</dbReference>
<keyword evidence="1" id="KW-0547">Nucleotide-binding</keyword>
<feature type="domain" description="ABC transporter" evidence="3">
    <location>
        <begin position="18"/>
        <end position="259"/>
    </location>
</feature>
<dbReference type="InterPro" id="IPR003439">
    <property type="entry name" value="ABC_transporter-like_ATP-bd"/>
</dbReference>
<dbReference type="EMBL" id="DF820477">
    <property type="protein sequence ID" value="GAK61164.1"/>
    <property type="molecule type" value="Genomic_DNA"/>
</dbReference>
<dbReference type="CDD" id="cd03216">
    <property type="entry name" value="ABC_Carb_Monos_I"/>
    <property type="match status" value="1"/>
</dbReference>
<name>A0A081C9A9_VECG1</name>
<keyword evidence="2" id="KW-0067">ATP-binding</keyword>
<sequence length="261" mass="28906">MILVSDQDKRKLIQENLVFMQNIGVRFGKVVALDDVAFSVGHNEVVGLLGDNGAGKSTLIKCLNGYHKVSSGDIYFDGKHADFNSPADARNAGIETAYQDLALVDLMTISRNFFMGRELCKKIGPFKFLDKKKMDQISARSLAEVGLRNIRAMHETVNFLSGGERQAIAIGRANHFGAKLLILDEPTAALSVTETEWVLRLVNEAKQSGLAVILISHNAYEVYDVSDRFVVLQHGKNYANIKKEETDPKELIEVIAGRLQK</sequence>
<proteinExistence type="predicted"/>
<evidence type="ECO:0000313" key="5">
    <source>
        <dbReference type="Proteomes" id="UP000030661"/>
    </source>
</evidence>
<protein>
    <submittedName>
        <fullName evidence="4">ABC transporter related</fullName>
    </submittedName>
</protein>
<dbReference type="eggNOG" id="COG1129">
    <property type="taxonomic scope" value="Bacteria"/>
</dbReference>
<dbReference type="AlphaFoldDB" id="A0A081C9A9"/>
<accession>A0A081C9A9</accession>
<dbReference type="GO" id="GO:0005524">
    <property type="term" value="F:ATP binding"/>
    <property type="evidence" value="ECO:0007669"/>
    <property type="project" value="UniProtKB-KW"/>
</dbReference>
<dbReference type="HOGENOM" id="CLU_000604_1_2_0"/>